<evidence type="ECO:0000313" key="4">
    <source>
        <dbReference type="Proteomes" id="UP001196413"/>
    </source>
</evidence>
<protein>
    <recommendedName>
        <fullName evidence="5">GTP-binding protein Rheb</fullName>
    </recommendedName>
</protein>
<dbReference type="PROSITE" id="PS51421">
    <property type="entry name" value="RAS"/>
    <property type="match status" value="1"/>
</dbReference>
<dbReference type="EMBL" id="JAHQIW010000800">
    <property type="protein sequence ID" value="KAJ1350088.1"/>
    <property type="molecule type" value="Genomic_DNA"/>
</dbReference>
<dbReference type="PANTHER" id="PTHR45775:SF6">
    <property type="entry name" value="RAD, GEM_KIR FAMILY MEMBER 2, ISOFORM C"/>
    <property type="match status" value="1"/>
</dbReference>
<dbReference type="SMART" id="SM00173">
    <property type="entry name" value="RAS"/>
    <property type="match status" value="1"/>
</dbReference>
<dbReference type="GO" id="GO:0005886">
    <property type="term" value="C:plasma membrane"/>
    <property type="evidence" value="ECO:0007669"/>
    <property type="project" value="TreeGrafter"/>
</dbReference>
<dbReference type="PANTHER" id="PTHR45775">
    <property type="entry name" value="RAD, GEM/KIR FAMILY MEMBER 2, ISOFORM C"/>
    <property type="match status" value="1"/>
</dbReference>
<comment type="similarity">
    <text evidence="1">Belongs to the small GTPase superfamily. RGK family.</text>
</comment>
<keyword evidence="2" id="KW-0597">Phosphoprotein</keyword>
<keyword evidence="4" id="KW-1185">Reference proteome</keyword>
<dbReference type="InterPro" id="IPR051641">
    <property type="entry name" value="RGK_GTP-binding_reg"/>
</dbReference>
<dbReference type="Gene3D" id="3.40.50.300">
    <property type="entry name" value="P-loop containing nucleotide triphosphate hydrolases"/>
    <property type="match status" value="1"/>
</dbReference>
<evidence type="ECO:0000256" key="1">
    <source>
        <dbReference type="ARBA" id="ARBA00008846"/>
    </source>
</evidence>
<accession>A0AAD5M528</accession>
<sequence>MEANNNVCRKDSSPHVEPIEGQLRSFEYKHGSLIDNGYEFKGLRRAIATKRDENRRATCPEIYLQRSISCPTRHVVVRMYGSRNSGKKTLAHQIHHVASSTTPDQTHFISNDTEETGTRVTNFLLNGEEVQLETVLESTLESAPFTDQLTTYIVVYSVDSRESFKRATNILYRIFQTRNSAIIPVVLVGNKIDLKRNIVVSTIEGKSLSKIYKCSFVEVSALLSMNITLMWAELIRQIQDPFDSTNPPTEQSWMHRLLIRGRHIAKSAEELVQKIIA</sequence>
<dbReference type="PRINTS" id="PR00449">
    <property type="entry name" value="RASTRNSFRMNG"/>
</dbReference>
<comment type="caution">
    <text evidence="3">The sequence shown here is derived from an EMBL/GenBank/DDBJ whole genome shotgun (WGS) entry which is preliminary data.</text>
</comment>
<dbReference type="PROSITE" id="PS51419">
    <property type="entry name" value="RAB"/>
    <property type="match status" value="1"/>
</dbReference>
<dbReference type="GO" id="GO:0005525">
    <property type="term" value="F:GTP binding"/>
    <property type="evidence" value="ECO:0007669"/>
    <property type="project" value="InterPro"/>
</dbReference>
<dbReference type="SMART" id="SM00175">
    <property type="entry name" value="RAB"/>
    <property type="match status" value="1"/>
</dbReference>
<dbReference type="GO" id="GO:0005246">
    <property type="term" value="F:calcium channel regulator activity"/>
    <property type="evidence" value="ECO:0007669"/>
    <property type="project" value="TreeGrafter"/>
</dbReference>
<evidence type="ECO:0000313" key="3">
    <source>
        <dbReference type="EMBL" id="KAJ1350088.1"/>
    </source>
</evidence>
<name>A0AAD5M528_PARTN</name>
<dbReference type="Pfam" id="PF00071">
    <property type="entry name" value="Ras"/>
    <property type="match status" value="1"/>
</dbReference>
<reference evidence="3" key="1">
    <citation type="submission" date="2021-06" db="EMBL/GenBank/DDBJ databases">
        <title>Parelaphostrongylus tenuis whole genome reference sequence.</title>
        <authorList>
            <person name="Garwood T.J."/>
            <person name="Larsen P.A."/>
            <person name="Fountain-Jones N.M."/>
            <person name="Garbe J.R."/>
            <person name="Macchietto M.G."/>
            <person name="Kania S.A."/>
            <person name="Gerhold R.W."/>
            <person name="Richards J.E."/>
            <person name="Wolf T.M."/>
        </authorList>
    </citation>
    <scope>NUCLEOTIDE SEQUENCE</scope>
    <source>
        <strain evidence="3">MNPRO001-30</strain>
        <tissue evidence="3">Meninges</tissue>
    </source>
</reference>
<dbReference type="Proteomes" id="UP001196413">
    <property type="component" value="Unassembled WGS sequence"/>
</dbReference>
<proteinExistence type="inferred from homology"/>
<organism evidence="3 4">
    <name type="scientific">Parelaphostrongylus tenuis</name>
    <name type="common">Meningeal worm</name>
    <dbReference type="NCBI Taxonomy" id="148309"/>
    <lineage>
        <taxon>Eukaryota</taxon>
        <taxon>Metazoa</taxon>
        <taxon>Ecdysozoa</taxon>
        <taxon>Nematoda</taxon>
        <taxon>Chromadorea</taxon>
        <taxon>Rhabditida</taxon>
        <taxon>Rhabditina</taxon>
        <taxon>Rhabditomorpha</taxon>
        <taxon>Strongyloidea</taxon>
        <taxon>Metastrongylidae</taxon>
        <taxon>Parelaphostrongylus</taxon>
    </lineage>
</organism>
<evidence type="ECO:0000256" key="2">
    <source>
        <dbReference type="ARBA" id="ARBA00022553"/>
    </source>
</evidence>
<dbReference type="SUPFAM" id="SSF52540">
    <property type="entry name" value="P-loop containing nucleoside triphosphate hydrolases"/>
    <property type="match status" value="1"/>
</dbReference>
<dbReference type="GO" id="GO:0003924">
    <property type="term" value="F:GTPase activity"/>
    <property type="evidence" value="ECO:0007669"/>
    <property type="project" value="InterPro"/>
</dbReference>
<gene>
    <name evidence="3" type="ORF">KIN20_005802</name>
</gene>
<dbReference type="AlphaFoldDB" id="A0AAD5M528"/>
<dbReference type="InterPro" id="IPR001806">
    <property type="entry name" value="Small_GTPase"/>
</dbReference>
<evidence type="ECO:0008006" key="5">
    <source>
        <dbReference type="Google" id="ProtNLM"/>
    </source>
</evidence>
<dbReference type="InterPro" id="IPR027417">
    <property type="entry name" value="P-loop_NTPase"/>
</dbReference>